<sequence length="117" mass="12617">MNAVDLFEADMCMPGMHGGHGRGKTSAFKRFLFLKDIGAVHIAHIFVSAVETRPTPLRYLHLLQGGGVAHDAADDGIAFGCQDFVFACVVTGVWPRDRDGAETARVNIQSLLVFDGS</sequence>
<organism evidence="1 2">
    <name type="scientific">Thelonectria olida</name>
    <dbReference type="NCBI Taxonomy" id="1576542"/>
    <lineage>
        <taxon>Eukaryota</taxon>
        <taxon>Fungi</taxon>
        <taxon>Dikarya</taxon>
        <taxon>Ascomycota</taxon>
        <taxon>Pezizomycotina</taxon>
        <taxon>Sordariomycetes</taxon>
        <taxon>Hypocreomycetidae</taxon>
        <taxon>Hypocreales</taxon>
        <taxon>Nectriaceae</taxon>
        <taxon>Thelonectria</taxon>
    </lineage>
</organism>
<dbReference type="Proteomes" id="UP000777438">
    <property type="component" value="Unassembled WGS sequence"/>
</dbReference>
<dbReference type="OrthoDB" id="363185at2759"/>
<proteinExistence type="predicted"/>
<reference evidence="1 2" key="1">
    <citation type="journal article" date="2021" name="Nat. Commun.">
        <title>Genetic determinants of endophytism in the Arabidopsis root mycobiome.</title>
        <authorList>
            <person name="Mesny F."/>
            <person name="Miyauchi S."/>
            <person name="Thiergart T."/>
            <person name="Pickel B."/>
            <person name="Atanasova L."/>
            <person name="Karlsson M."/>
            <person name="Huettel B."/>
            <person name="Barry K.W."/>
            <person name="Haridas S."/>
            <person name="Chen C."/>
            <person name="Bauer D."/>
            <person name="Andreopoulos W."/>
            <person name="Pangilinan J."/>
            <person name="LaButti K."/>
            <person name="Riley R."/>
            <person name="Lipzen A."/>
            <person name="Clum A."/>
            <person name="Drula E."/>
            <person name="Henrissat B."/>
            <person name="Kohler A."/>
            <person name="Grigoriev I.V."/>
            <person name="Martin F.M."/>
            <person name="Hacquard S."/>
        </authorList>
    </citation>
    <scope>NUCLEOTIDE SEQUENCE [LARGE SCALE GENOMIC DNA]</scope>
    <source>
        <strain evidence="1 2">MPI-CAGE-CH-0241</strain>
    </source>
</reference>
<accession>A0A9P8VSZ9</accession>
<keyword evidence="2" id="KW-1185">Reference proteome</keyword>
<dbReference type="AlphaFoldDB" id="A0A9P8VSZ9"/>
<evidence type="ECO:0000313" key="1">
    <source>
        <dbReference type="EMBL" id="KAH6874367.1"/>
    </source>
</evidence>
<evidence type="ECO:0000313" key="2">
    <source>
        <dbReference type="Proteomes" id="UP000777438"/>
    </source>
</evidence>
<name>A0A9P8VSZ9_9HYPO</name>
<dbReference type="EMBL" id="JAGPYM010000039">
    <property type="protein sequence ID" value="KAH6874367.1"/>
    <property type="molecule type" value="Genomic_DNA"/>
</dbReference>
<comment type="caution">
    <text evidence="1">The sequence shown here is derived from an EMBL/GenBank/DDBJ whole genome shotgun (WGS) entry which is preliminary data.</text>
</comment>
<gene>
    <name evidence="1" type="ORF">B0T10DRAFT_465670</name>
</gene>
<dbReference type="Gene3D" id="3.40.462.20">
    <property type="match status" value="1"/>
</dbReference>
<protein>
    <submittedName>
        <fullName evidence="1">Uncharacterized protein</fullName>
    </submittedName>
</protein>